<protein>
    <submittedName>
        <fullName evidence="2">Uncharacterized protein</fullName>
    </submittedName>
</protein>
<dbReference type="AlphaFoldDB" id="A0A1M7HVL0"/>
<keyword evidence="3" id="KW-1185">Reference proteome</keyword>
<evidence type="ECO:0000256" key="1">
    <source>
        <dbReference type="SAM" id="MobiDB-lite"/>
    </source>
</evidence>
<dbReference type="Proteomes" id="UP000184028">
    <property type="component" value="Unassembled WGS sequence"/>
</dbReference>
<proteinExistence type="predicted"/>
<sequence length="479" mass="56290">MYNPLCNLKKAFYSVIFFLLFPICLLQAQTTLEKLPNIETLSPKALKQIQEQKANGMRIVGAPSAIFISNYRNKNTEQYYKFKELMKEIYLFSSFEGAIPDSFDITNTSTTAISFENEDGEFVIDSVYLPKYGLILSNGYNAPVIIRGLKDSYLPEFKTYFEVANSEAFQKMLKTFKEKEDRKNNKQFKKDFKSKVNDINETEGKHIAFPADAVDMANNNIFKALFVEDNIIPDYKTLKNTKKVYIEYTTGSWKGRNYTFEYDKQHRIVAYQRKLYDNTNIDTYKVKYFEDGLIKKMDHFNERTDINSKSYETILVKTPDSFTLRVLLLPSKGEGATVSTEFDDLYMYNFYYDNLYQLKEMNWQKGKVILNRTQYDYQNKNLTKSVWMVLDGNNPPKVVRTDNFSYNKKNEMVGRNYNHEQKDSQNSKGSYIVSPQGEREEGRKVITHTYSYDKLGRKVLEKDTNENFPYEIKFTYEDF</sequence>
<evidence type="ECO:0000313" key="3">
    <source>
        <dbReference type="Proteomes" id="UP000184028"/>
    </source>
</evidence>
<accession>A0A1M7HVL0</accession>
<dbReference type="EMBL" id="FRBT01000005">
    <property type="protein sequence ID" value="SHM32439.1"/>
    <property type="molecule type" value="Genomic_DNA"/>
</dbReference>
<reference evidence="3" key="1">
    <citation type="submission" date="2016-11" db="EMBL/GenBank/DDBJ databases">
        <authorList>
            <person name="Varghese N."/>
            <person name="Submissions S."/>
        </authorList>
    </citation>
    <scope>NUCLEOTIDE SEQUENCE [LARGE SCALE GENOMIC DNA]</scope>
    <source>
        <strain evidence="3">DSM 24724</strain>
    </source>
</reference>
<evidence type="ECO:0000313" key="2">
    <source>
        <dbReference type="EMBL" id="SHM32439.1"/>
    </source>
</evidence>
<name>A0A1M7HVL0_9FLAO</name>
<organism evidence="2 3">
    <name type="scientific">Flavobacterium chilense</name>
    <dbReference type="NCBI Taxonomy" id="946677"/>
    <lineage>
        <taxon>Bacteria</taxon>
        <taxon>Pseudomonadati</taxon>
        <taxon>Bacteroidota</taxon>
        <taxon>Flavobacteriia</taxon>
        <taxon>Flavobacteriales</taxon>
        <taxon>Flavobacteriaceae</taxon>
        <taxon>Flavobacterium</taxon>
    </lineage>
</organism>
<feature type="region of interest" description="Disordered" evidence="1">
    <location>
        <begin position="417"/>
        <end position="439"/>
    </location>
</feature>
<dbReference type="OrthoDB" id="9920973at2"/>
<gene>
    <name evidence="2" type="ORF">SAMN05444484_105145</name>
</gene>
<dbReference type="RefSeq" id="WP_068842855.1">
    <property type="nucleotide sequence ID" value="NZ_FRBT01000005.1"/>
</dbReference>
<dbReference type="STRING" id="946677.SAMN05444484_105145"/>